<evidence type="ECO:0000313" key="2">
    <source>
        <dbReference type="Proteomes" id="UP000076858"/>
    </source>
</evidence>
<dbReference type="AlphaFoldDB" id="A0A0P5D1J6"/>
<gene>
    <name evidence="1" type="ORF">APZ42_013289</name>
</gene>
<comment type="caution">
    <text evidence="1">The sequence shown here is derived from an EMBL/GenBank/DDBJ whole genome shotgun (WGS) entry which is preliminary data.</text>
</comment>
<reference evidence="1 2" key="1">
    <citation type="submission" date="2016-03" db="EMBL/GenBank/DDBJ databases">
        <title>EvidentialGene: Evidence-directed Construction of Genes on Genomes.</title>
        <authorList>
            <person name="Gilbert D.G."/>
            <person name="Choi J.-H."/>
            <person name="Mockaitis K."/>
            <person name="Colbourne J."/>
            <person name="Pfrender M."/>
        </authorList>
    </citation>
    <scope>NUCLEOTIDE SEQUENCE [LARGE SCALE GENOMIC DNA]</scope>
    <source>
        <strain evidence="1 2">Xinb3</strain>
        <tissue evidence="1">Complete organism</tissue>
    </source>
</reference>
<proteinExistence type="predicted"/>
<evidence type="ECO:0000313" key="1">
    <source>
        <dbReference type="EMBL" id="KZS20128.1"/>
    </source>
</evidence>
<protein>
    <submittedName>
        <fullName evidence="1">Uncharacterized protein</fullName>
    </submittedName>
</protein>
<dbReference type="Proteomes" id="UP000076858">
    <property type="component" value="Unassembled WGS sequence"/>
</dbReference>
<keyword evidence="2" id="KW-1185">Reference proteome</keyword>
<name>A0A0P5D1J6_9CRUS</name>
<dbReference type="EMBL" id="LRGB01000245">
    <property type="protein sequence ID" value="KZS20128.1"/>
    <property type="molecule type" value="Genomic_DNA"/>
</dbReference>
<sequence>MSNGTSYRDGRTCQKFWMNELMDLSCILVWDLNTQFDQSFKSLSNFAARLGFGNCR</sequence>
<organism evidence="1 2">
    <name type="scientific">Daphnia magna</name>
    <dbReference type="NCBI Taxonomy" id="35525"/>
    <lineage>
        <taxon>Eukaryota</taxon>
        <taxon>Metazoa</taxon>
        <taxon>Ecdysozoa</taxon>
        <taxon>Arthropoda</taxon>
        <taxon>Crustacea</taxon>
        <taxon>Branchiopoda</taxon>
        <taxon>Diplostraca</taxon>
        <taxon>Cladocera</taxon>
        <taxon>Anomopoda</taxon>
        <taxon>Daphniidae</taxon>
        <taxon>Daphnia</taxon>
    </lineage>
</organism>
<accession>A0A0P5D1J6</accession>